<keyword evidence="4" id="KW-1185">Reference proteome</keyword>
<dbReference type="Pfam" id="PF09348">
    <property type="entry name" value="DUF1990"/>
    <property type="match status" value="1"/>
</dbReference>
<feature type="domain" description="DUF1990" evidence="2">
    <location>
        <begin position="104"/>
        <end position="184"/>
    </location>
</feature>
<comment type="caution">
    <text evidence="3">The sequence shown here is derived from an EMBL/GenBank/DDBJ whole genome shotgun (WGS) entry which is preliminary data.</text>
</comment>
<evidence type="ECO:0000313" key="4">
    <source>
        <dbReference type="Proteomes" id="UP000432015"/>
    </source>
</evidence>
<sequence>MRALRWPAGMGLAVWRWLRRFRQVRRRRLRSGILSEAEGIPHRDGARTQSARQGVGLTYQRRYLVRISGSSITAAQLVQRLESDLNAASPVEIAVFDKTSGAPQRLEVGDEYVVHMPGPWDCPVRVVEQTPVSFRFATLRGHMEAGEIEFRVEETGEGDLVFTIESWARSGDRLADLLYEKVGIAKEMQSHMWTHFCMRVAEIAGGEVVGDVEVQTERTDMFKSRTGRQSITRAVDVAFARSFTLAARWRNRPLHPRGLVFDARFCLHGTSQHRGVPFLDDRTEIHGRARLSRAAGLPSSLPDVLGLALRWPQPQDDAEAPATAELLLATTGLTLLGRHLLRPTTRWSPAFYGSLLAYRVGDRRVLLGAVARRTRTVPADLATLARAVEEQPLLLDLVVATEFGPWEPFGELWLSGPARSDDLEPMRFNPARHPIQELHPEGLFQRVRDSSYAAVQRVAHRDSDSHPSADHRPERPSS</sequence>
<dbReference type="InterPro" id="IPR018960">
    <property type="entry name" value="DUF1990"/>
</dbReference>
<dbReference type="AlphaFoldDB" id="A0A7K1LEK0"/>
<dbReference type="RefSeq" id="WP_156222443.1">
    <property type="nucleotide sequence ID" value="NZ_WOFH01000022.1"/>
</dbReference>
<dbReference type="SUPFAM" id="SSF56634">
    <property type="entry name" value="Heme-dependent catalase-like"/>
    <property type="match status" value="1"/>
</dbReference>
<gene>
    <name evidence="3" type="ORF">GNZ18_39340</name>
</gene>
<dbReference type="GO" id="GO:0020037">
    <property type="term" value="F:heme binding"/>
    <property type="evidence" value="ECO:0007669"/>
    <property type="project" value="InterPro"/>
</dbReference>
<accession>A0A7K1LEK0</accession>
<name>A0A7K1LEK0_9ACTN</name>
<reference evidence="3 4" key="1">
    <citation type="submission" date="2019-11" db="EMBL/GenBank/DDBJ databases">
        <authorList>
            <person name="Cao P."/>
        </authorList>
    </citation>
    <scope>NUCLEOTIDE SEQUENCE [LARGE SCALE GENOMIC DNA]</scope>
    <source>
        <strain evidence="3 4">NEAU-AAG5</strain>
    </source>
</reference>
<protein>
    <submittedName>
        <fullName evidence="3">DUF1990 family protein</fullName>
    </submittedName>
</protein>
<dbReference type="Proteomes" id="UP000432015">
    <property type="component" value="Unassembled WGS sequence"/>
</dbReference>
<dbReference type="InterPro" id="IPR020835">
    <property type="entry name" value="Catalase_sf"/>
</dbReference>
<evidence type="ECO:0000256" key="1">
    <source>
        <dbReference type="SAM" id="MobiDB-lite"/>
    </source>
</evidence>
<evidence type="ECO:0000259" key="2">
    <source>
        <dbReference type="Pfam" id="PF09348"/>
    </source>
</evidence>
<evidence type="ECO:0000313" key="3">
    <source>
        <dbReference type="EMBL" id="MUN42605.1"/>
    </source>
</evidence>
<dbReference type="EMBL" id="WOFH01000022">
    <property type="protein sequence ID" value="MUN42605.1"/>
    <property type="molecule type" value="Genomic_DNA"/>
</dbReference>
<feature type="compositionally biased region" description="Basic and acidic residues" evidence="1">
    <location>
        <begin position="459"/>
        <end position="478"/>
    </location>
</feature>
<proteinExistence type="predicted"/>
<feature type="region of interest" description="Disordered" evidence="1">
    <location>
        <begin position="455"/>
        <end position="478"/>
    </location>
</feature>
<organism evidence="3 4">
    <name type="scientific">Actinomadura litoris</name>
    <dbReference type="NCBI Taxonomy" id="2678616"/>
    <lineage>
        <taxon>Bacteria</taxon>
        <taxon>Bacillati</taxon>
        <taxon>Actinomycetota</taxon>
        <taxon>Actinomycetes</taxon>
        <taxon>Streptosporangiales</taxon>
        <taxon>Thermomonosporaceae</taxon>
        <taxon>Actinomadura</taxon>
    </lineage>
</organism>